<reference evidence="1 2" key="1">
    <citation type="submission" date="2019-10" db="EMBL/GenBank/DDBJ databases">
        <title>Streptomyces tenebrisbrunneis sp.nov., an endogenous actinomycete isolated from of Lycium ruthenicum.</title>
        <authorList>
            <person name="Ma L."/>
        </authorList>
    </citation>
    <scope>NUCLEOTIDE SEQUENCE [LARGE SCALE GENOMIC DNA]</scope>
    <source>
        <strain evidence="1 2">TRM 66187</strain>
    </source>
</reference>
<sequence>MADLSFYKSPFAEEIREEGRQEGRFAVVAEALAELLPEGRERSRTEVVLFVLERRGVELSDAARERITGCEDPWLPVRWLRRALTATSTEDVFTEA</sequence>
<keyword evidence="1" id="KW-0436">Ligase</keyword>
<evidence type="ECO:0000313" key="1">
    <source>
        <dbReference type="EMBL" id="KAF4410466.1"/>
    </source>
</evidence>
<dbReference type="PANTHER" id="PTHR34613">
    <property type="entry name" value="SLL0800 PROTEIN"/>
    <property type="match status" value="1"/>
</dbReference>
<dbReference type="EMBL" id="WHPN01000076">
    <property type="protein sequence ID" value="KAF4410466.1"/>
    <property type="molecule type" value="Genomic_DNA"/>
</dbReference>
<protein>
    <submittedName>
        <fullName evidence="1">Acetoacetate--CoA ligase family protein</fullName>
    </submittedName>
</protein>
<dbReference type="Proteomes" id="UP000621266">
    <property type="component" value="Unassembled WGS sequence"/>
</dbReference>
<name>A0ABQ7FRF0_9ACTN</name>
<keyword evidence="2" id="KW-1185">Reference proteome</keyword>
<organism evidence="1 2">
    <name type="scientific">Streptomyces lycii</name>
    <dbReference type="NCBI Taxonomy" id="2654337"/>
    <lineage>
        <taxon>Bacteria</taxon>
        <taxon>Bacillati</taxon>
        <taxon>Actinomycetota</taxon>
        <taxon>Actinomycetes</taxon>
        <taxon>Kitasatosporales</taxon>
        <taxon>Streptomycetaceae</taxon>
        <taxon>Streptomyces</taxon>
    </lineage>
</organism>
<gene>
    <name evidence="1" type="ORF">GCU69_03935</name>
</gene>
<evidence type="ECO:0000313" key="2">
    <source>
        <dbReference type="Proteomes" id="UP000621266"/>
    </source>
</evidence>
<dbReference type="PANTHER" id="PTHR34613:SF1">
    <property type="entry name" value="SLL6017 PROTEIN"/>
    <property type="match status" value="1"/>
</dbReference>
<dbReference type="GO" id="GO:0016874">
    <property type="term" value="F:ligase activity"/>
    <property type="evidence" value="ECO:0007669"/>
    <property type="project" value="UniProtKB-KW"/>
</dbReference>
<accession>A0ABQ7FRF0</accession>
<proteinExistence type="predicted"/>
<comment type="caution">
    <text evidence="1">The sequence shown here is derived from an EMBL/GenBank/DDBJ whole genome shotgun (WGS) entry which is preliminary data.</text>
</comment>